<evidence type="ECO:0000313" key="2">
    <source>
        <dbReference type="EMBL" id="MBF5026273.1"/>
    </source>
</evidence>
<organism evidence="2 3">
    <name type="scientific">Planobacterium oryzisoli</name>
    <dbReference type="NCBI Taxonomy" id="2771435"/>
    <lineage>
        <taxon>Bacteria</taxon>
        <taxon>Pseudomonadati</taxon>
        <taxon>Bacteroidota</taxon>
        <taxon>Flavobacteriia</taxon>
        <taxon>Flavobacteriales</taxon>
        <taxon>Weeksellaceae</taxon>
        <taxon>Chryseobacterium group</taxon>
        <taxon>Chryseobacterium</taxon>
    </lineage>
</organism>
<dbReference type="EMBL" id="JADKYY010000001">
    <property type="protein sequence ID" value="MBF5026273.1"/>
    <property type="molecule type" value="Genomic_DNA"/>
</dbReference>
<sequence>MRFIKILTVPVMMLLAGCAAQQSYPTATVVKNCSGTYLTIKGEDYKVCNRDMLENYTEGSTINVVYKDLDKCTPPKDEYVCLLYHPHKGAIQILEVK</sequence>
<reference evidence="2" key="1">
    <citation type="submission" date="2020-11" db="EMBL/GenBank/DDBJ databases">
        <title>Genome seq and assembly of Planobacterium sp.</title>
        <authorList>
            <person name="Chhetri G."/>
        </authorList>
    </citation>
    <scope>NUCLEOTIDE SEQUENCE</scope>
    <source>
        <strain evidence="2">GCR5</strain>
    </source>
</reference>
<dbReference type="AlphaFoldDB" id="A0A931E8S5"/>
<evidence type="ECO:0000313" key="3">
    <source>
        <dbReference type="Proteomes" id="UP000694480"/>
    </source>
</evidence>
<evidence type="ECO:0008006" key="4">
    <source>
        <dbReference type="Google" id="ProtNLM"/>
    </source>
</evidence>
<feature type="signal peptide" evidence="1">
    <location>
        <begin position="1"/>
        <end position="21"/>
    </location>
</feature>
<comment type="caution">
    <text evidence="2">The sequence shown here is derived from an EMBL/GenBank/DDBJ whole genome shotgun (WGS) entry which is preliminary data.</text>
</comment>
<keyword evidence="1" id="KW-0732">Signal</keyword>
<dbReference type="PROSITE" id="PS51257">
    <property type="entry name" value="PROKAR_LIPOPROTEIN"/>
    <property type="match status" value="1"/>
</dbReference>
<dbReference type="Proteomes" id="UP000694480">
    <property type="component" value="Unassembled WGS sequence"/>
</dbReference>
<keyword evidence="3" id="KW-1185">Reference proteome</keyword>
<evidence type="ECO:0000256" key="1">
    <source>
        <dbReference type="SAM" id="SignalP"/>
    </source>
</evidence>
<gene>
    <name evidence="2" type="ORF">IC612_00490</name>
</gene>
<name>A0A931E8S5_9FLAO</name>
<protein>
    <recommendedName>
        <fullName evidence="4">DUF4377 domain-containing protein</fullName>
    </recommendedName>
</protein>
<proteinExistence type="predicted"/>
<dbReference type="RefSeq" id="WP_194738207.1">
    <property type="nucleotide sequence ID" value="NZ_JADKYY010000001.1"/>
</dbReference>
<feature type="chain" id="PRO_5038107950" description="DUF4377 domain-containing protein" evidence="1">
    <location>
        <begin position="22"/>
        <end position="97"/>
    </location>
</feature>
<accession>A0A931E8S5</accession>